<dbReference type="AlphaFoldDB" id="A0A0A0LKG0"/>
<gene>
    <name evidence="1" type="ORF">Csa_2G348800</name>
</gene>
<organism evidence="1 2">
    <name type="scientific">Cucumis sativus</name>
    <name type="common">Cucumber</name>
    <dbReference type="NCBI Taxonomy" id="3659"/>
    <lineage>
        <taxon>Eukaryota</taxon>
        <taxon>Viridiplantae</taxon>
        <taxon>Streptophyta</taxon>
        <taxon>Embryophyta</taxon>
        <taxon>Tracheophyta</taxon>
        <taxon>Spermatophyta</taxon>
        <taxon>Magnoliopsida</taxon>
        <taxon>eudicotyledons</taxon>
        <taxon>Gunneridae</taxon>
        <taxon>Pentapetalae</taxon>
        <taxon>rosids</taxon>
        <taxon>fabids</taxon>
        <taxon>Cucurbitales</taxon>
        <taxon>Cucurbitaceae</taxon>
        <taxon>Benincaseae</taxon>
        <taxon>Cucumis</taxon>
    </lineage>
</organism>
<protein>
    <submittedName>
        <fullName evidence="1">Uncharacterized protein</fullName>
    </submittedName>
</protein>
<proteinExistence type="predicted"/>
<name>A0A0A0LKG0_CUCSA</name>
<sequence length="144" mass="15646">MLDIMSSCISVRGLCGKWFIFFVVVMDRSTRRTKFVAPIDSQLDLQVPPAETERFLNGLALKGSLSLVVQEANGRGPCTATTSSKKNDGSNIAELGHQIHVIFRRGICHGFNVQFKARSIICNLSSLGLDTLGFLSTVQVTAAT</sequence>
<reference evidence="1 2" key="4">
    <citation type="journal article" date="2011" name="BMC Genomics">
        <title>RNA-Seq improves annotation of protein-coding genes in the cucumber genome.</title>
        <authorList>
            <person name="Li Z."/>
            <person name="Zhang Z."/>
            <person name="Yan P."/>
            <person name="Huang S."/>
            <person name="Fei Z."/>
            <person name="Lin K."/>
        </authorList>
    </citation>
    <scope>NUCLEOTIDE SEQUENCE [LARGE SCALE GENOMIC DNA]</scope>
    <source>
        <strain evidence="2">cv. 9930</strain>
    </source>
</reference>
<dbReference type="EMBL" id="CM002923">
    <property type="protein sequence ID" value="KGN62293.1"/>
    <property type="molecule type" value="Genomic_DNA"/>
</dbReference>
<reference evidence="1 2" key="3">
    <citation type="journal article" date="2010" name="BMC Genomics">
        <title>Transcriptome sequencing and comparative analysis of cucumber flowers with different sex types.</title>
        <authorList>
            <person name="Guo S."/>
            <person name="Zheng Y."/>
            <person name="Joung J.G."/>
            <person name="Liu S."/>
            <person name="Zhang Z."/>
            <person name="Crasta O.R."/>
            <person name="Sobral B.W."/>
            <person name="Xu Y."/>
            <person name="Huang S."/>
            <person name="Fei Z."/>
        </authorList>
    </citation>
    <scope>NUCLEOTIDE SEQUENCE [LARGE SCALE GENOMIC DNA]</scope>
    <source>
        <strain evidence="2">cv. 9930</strain>
    </source>
</reference>
<keyword evidence="2" id="KW-1185">Reference proteome</keyword>
<reference evidence="1 2" key="2">
    <citation type="journal article" date="2009" name="PLoS ONE">
        <title>An integrated genetic and cytogenetic map of the cucumber genome.</title>
        <authorList>
            <person name="Ren Y."/>
            <person name="Zhang Z."/>
            <person name="Liu J."/>
            <person name="Staub J.E."/>
            <person name="Han Y."/>
            <person name="Cheng Z."/>
            <person name="Li X."/>
            <person name="Lu J."/>
            <person name="Miao H."/>
            <person name="Kang H."/>
            <person name="Xie B."/>
            <person name="Gu X."/>
            <person name="Wang X."/>
            <person name="Du Y."/>
            <person name="Jin W."/>
            <person name="Huang S."/>
        </authorList>
    </citation>
    <scope>NUCLEOTIDE SEQUENCE [LARGE SCALE GENOMIC DNA]</scope>
    <source>
        <strain evidence="2">cv. 9930</strain>
    </source>
</reference>
<evidence type="ECO:0000313" key="2">
    <source>
        <dbReference type="Proteomes" id="UP000029981"/>
    </source>
</evidence>
<evidence type="ECO:0000313" key="1">
    <source>
        <dbReference type="EMBL" id="KGN62293.1"/>
    </source>
</evidence>
<dbReference type="Gramene" id="KGN62293">
    <property type="protein sequence ID" value="KGN62293"/>
    <property type="gene ID" value="Csa_2G348800"/>
</dbReference>
<reference evidence="1 2" key="1">
    <citation type="journal article" date="2009" name="Nat. Genet.">
        <title>The genome of the cucumber, Cucumis sativus L.</title>
        <authorList>
            <person name="Huang S."/>
            <person name="Li R."/>
            <person name="Zhang Z."/>
            <person name="Li L."/>
            <person name="Gu X."/>
            <person name="Fan W."/>
            <person name="Lucas W.J."/>
            <person name="Wang X."/>
            <person name="Xie B."/>
            <person name="Ni P."/>
            <person name="Ren Y."/>
            <person name="Zhu H."/>
            <person name="Li J."/>
            <person name="Lin K."/>
            <person name="Jin W."/>
            <person name="Fei Z."/>
            <person name="Li G."/>
            <person name="Staub J."/>
            <person name="Kilian A."/>
            <person name="van der Vossen E.A."/>
            <person name="Wu Y."/>
            <person name="Guo J."/>
            <person name="He J."/>
            <person name="Jia Z."/>
            <person name="Ren Y."/>
            <person name="Tian G."/>
            <person name="Lu Y."/>
            <person name="Ruan J."/>
            <person name="Qian W."/>
            <person name="Wang M."/>
            <person name="Huang Q."/>
            <person name="Li B."/>
            <person name="Xuan Z."/>
            <person name="Cao J."/>
            <person name="Asan"/>
            <person name="Wu Z."/>
            <person name="Zhang J."/>
            <person name="Cai Q."/>
            <person name="Bai Y."/>
            <person name="Zhao B."/>
            <person name="Han Y."/>
            <person name="Li Y."/>
            <person name="Li X."/>
            <person name="Wang S."/>
            <person name="Shi Q."/>
            <person name="Liu S."/>
            <person name="Cho W.K."/>
            <person name="Kim J.Y."/>
            <person name="Xu Y."/>
            <person name="Heller-Uszynska K."/>
            <person name="Miao H."/>
            <person name="Cheng Z."/>
            <person name="Zhang S."/>
            <person name="Wu J."/>
            <person name="Yang Y."/>
            <person name="Kang H."/>
            <person name="Li M."/>
            <person name="Liang H."/>
            <person name="Ren X."/>
            <person name="Shi Z."/>
            <person name="Wen M."/>
            <person name="Jian M."/>
            <person name="Yang H."/>
            <person name="Zhang G."/>
            <person name="Yang Z."/>
            <person name="Chen R."/>
            <person name="Liu S."/>
            <person name="Li J."/>
            <person name="Ma L."/>
            <person name="Liu H."/>
            <person name="Zhou Y."/>
            <person name="Zhao J."/>
            <person name="Fang X."/>
            <person name="Li G."/>
            <person name="Fang L."/>
            <person name="Li Y."/>
            <person name="Liu D."/>
            <person name="Zheng H."/>
            <person name="Zhang Y."/>
            <person name="Qin N."/>
            <person name="Li Z."/>
            <person name="Yang G."/>
            <person name="Yang S."/>
            <person name="Bolund L."/>
            <person name="Kristiansen K."/>
            <person name="Zheng H."/>
            <person name="Li S."/>
            <person name="Zhang X."/>
            <person name="Yang H."/>
            <person name="Wang J."/>
            <person name="Sun R."/>
            <person name="Zhang B."/>
            <person name="Jiang S."/>
            <person name="Wang J."/>
            <person name="Du Y."/>
            <person name="Li S."/>
        </authorList>
    </citation>
    <scope>NUCLEOTIDE SEQUENCE [LARGE SCALE GENOMIC DNA]</scope>
    <source>
        <strain evidence="2">cv. 9930</strain>
    </source>
</reference>
<dbReference type="Proteomes" id="UP000029981">
    <property type="component" value="Chromosome 2"/>
</dbReference>
<accession>A0A0A0LKG0</accession>